<dbReference type="EC" id="3.1.-.-" evidence="8"/>
<dbReference type="InterPro" id="IPR002716">
    <property type="entry name" value="PIN_dom"/>
</dbReference>
<keyword evidence="11" id="KW-1185">Reference proteome</keyword>
<evidence type="ECO:0000259" key="9">
    <source>
        <dbReference type="Pfam" id="PF01850"/>
    </source>
</evidence>
<gene>
    <name evidence="8" type="primary">vapC</name>
    <name evidence="10" type="ORF">OKA05_22685</name>
</gene>
<comment type="caution">
    <text evidence="10">The sequence shown here is derived from an EMBL/GenBank/DDBJ whole genome shotgun (WGS) entry which is preliminary data.</text>
</comment>
<feature type="binding site" evidence="8">
    <location>
        <position position="5"/>
    </location>
    <ligand>
        <name>Mg(2+)</name>
        <dbReference type="ChEBI" id="CHEBI:18420"/>
    </ligand>
</feature>
<evidence type="ECO:0000256" key="8">
    <source>
        <dbReference type="HAMAP-Rule" id="MF_00265"/>
    </source>
</evidence>
<keyword evidence="2 8" id="KW-1277">Toxin-antitoxin system</keyword>
<dbReference type="Gene3D" id="3.40.50.1010">
    <property type="entry name" value="5'-nuclease"/>
    <property type="match status" value="1"/>
</dbReference>
<proteinExistence type="inferred from homology"/>
<dbReference type="PANTHER" id="PTHR33653">
    <property type="entry name" value="RIBONUCLEASE VAPC2"/>
    <property type="match status" value="1"/>
</dbReference>
<dbReference type="HAMAP" id="MF_00265">
    <property type="entry name" value="VapC_Nob1"/>
    <property type="match status" value="1"/>
</dbReference>
<evidence type="ECO:0000256" key="5">
    <source>
        <dbReference type="ARBA" id="ARBA00022801"/>
    </source>
</evidence>
<dbReference type="InterPro" id="IPR050556">
    <property type="entry name" value="Type_II_TA_system_RNase"/>
</dbReference>
<dbReference type="Pfam" id="PF01850">
    <property type="entry name" value="PIN"/>
    <property type="match status" value="1"/>
</dbReference>
<dbReference type="EMBL" id="JAPDDT010000014">
    <property type="protein sequence ID" value="MCW1925385.1"/>
    <property type="molecule type" value="Genomic_DNA"/>
</dbReference>
<reference evidence="10 11" key="1">
    <citation type="submission" date="2022-10" db="EMBL/GenBank/DDBJ databases">
        <title>Luteolibacter arcticus strain CCTCC AB 2014275, whole genome shotgun sequencing project.</title>
        <authorList>
            <person name="Zhao G."/>
            <person name="Shen L."/>
        </authorList>
    </citation>
    <scope>NUCLEOTIDE SEQUENCE [LARGE SCALE GENOMIC DNA]</scope>
    <source>
        <strain evidence="10 11">CCTCC AB 2014275</strain>
    </source>
</reference>
<evidence type="ECO:0000256" key="1">
    <source>
        <dbReference type="ARBA" id="ARBA00001946"/>
    </source>
</evidence>
<keyword evidence="4 8" id="KW-0479">Metal-binding</keyword>
<name>A0ABT3GPH5_9BACT</name>
<evidence type="ECO:0000256" key="2">
    <source>
        <dbReference type="ARBA" id="ARBA00022649"/>
    </source>
</evidence>
<comment type="similarity">
    <text evidence="7 8">Belongs to the PINc/VapC protein family.</text>
</comment>
<feature type="domain" description="PIN" evidence="9">
    <location>
        <begin position="4"/>
        <end position="115"/>
    </location>
</feature>
<sequence length="127" mass="14025">MIHLDTNFLVELVTMGSDGGRRMRQWLADGREISTCAIAWSEFCNGPLSREQKDAAFAVLGGRIADFTWRDGEEAARLFNLGGRRRGLHTDCMIAASAMASGASLATRNHDDFTRFIPYGLKVEALD</sequence>
<feature type="binding site" evidence="8">
    <location>
        <position position="91"/>
    </location>
    <ligand>
        <name>Mg(2+)</name>
        <dbReference type="ChEBI" id="CHEBI:18420"/>
    </ligand>
</feature>
<evidence type="ECO:0000256" key="3">
    <source>
        <dbReference type="ARBA" id="ARBA00022722"/>
    </source>
</evidence>
<dbReference type="InterPro" id="IPR029060">
    <property type="entry name" value="PIN-like_dom_sf"/>
</dbReference>
<dbReference type="InterPro" id="IPR022907">
    <property type="entry name" value="VapC_family"/>
</dbReference>
<evidence type="ECO:0000256" key="6">
    <source>
        <dbReference type="ARBA" id="ARBA00022842"/>
    </source>
</evidence>
<protein>
    <recommendedName>
        <fullName evidence="8">Ribonuclease VapC</fullName>
        <shortName evidence="8">RNase VapC</shortName>
        <ecNumber evidence="8">3.1.-.-</ecNumber>
    </recommendedName>
    <alternativeName>
        <fullName evidence="8">Toxin VapC</fullName>
    </alternativeName>
</protein>
<evidence type="ECO:0000313" key="11">
    <source>
        <dbReference type="Proteomes" id="UP001320876"/>
    </source>
</evidence>
<keyword evidence="3 8" id="KW-0540">Nuclease</keyword>
<dbReference type="RefSeq" id="WP_264489493.1">
    <property type="nucleotide sequence ID" value="NZ_JAPDDT010000014.1"/>
</dbReference>
<evidence type="ECO:0000256" key="7">
    <source>
        <dbReference type="ARBA" id="ARBA00038093"/>
    </source>
</evidence>
<keyword evidence="5 8" id="KW-0378">Hydrolase</keyword>
<dbReference type="Proteomes" id="UP001320876">
    <property type="component" value="Unassembled WGS sequence"/>
</dbReference>
<comment type="cofactor">
    <cofactor evidence="1 8">
        <name>Mg(2+)</name>
        <dbReference type="ChEBI" id="CHEBI:18420"/>
    </cofactor>
</comment>
<dbReference type="PANTHER" id="PTHR33653:SF1">
    <property type="entry name" value="RIBONUCLEASE VAPC2"/>
    <property type="match status" value="1"/>
</dbReference>
<keyword evidence="8" id="KW-0800">Toxin</keyword>
<keyword evidence="6 8" id="KW-0460">Magnesium</keyword>
<dbReference type="SUPFAM" id="SSF88723">
    <property type="entry name" value="PIN domain-like"/>
    <property type="match status" value="1"/>
</dbReference>
<organism evidence="10 11">
    <name type="scientific">Luteolibacter arcticus</name>
    <dbReference type="NCBI Taxonomy" id="1581411"/>
    <lineage>
        <taxon>Bacteria</taxon>
        <taxon>Pseudomonadati</taxon>
        <taxon>Verrucomicrobiota</taxon>
        <taxon>Verrucomicrobiia</taxon>
        <taxon>Verrucomicrobiales</taxon>
        <taxon>Verrucomicrobiaceae</taxon>
        <taxon>Luteolibacter</taxon>
    </lineage>
</organism>
<evidence type="ECO:0000313" key="10">
    <source>
        <dbReference type="EMBL" id="MCW1925385.1"/>
    </source>
</evidence>
<accession>A0ABT3GPH5</accession>
<evidence type="ECO:0000256" key="4">
    <source>
        <dbReference type="ARBA" id="ARBA00022723"/>
    </source>
</evidence>
<comment type="function">
    <text evidence="8">Toxic component of a toxin-antitoxin (TA) system. An RNase.</text>
</comment>